<dbReference type="PANTHER" id="PTHR11645">
    <property type="entry name" value="PYRROLINE-5-CARBOXYLATE REDUCTASE"/>
    <property type="match status" value="1"/>
</dbReference>
<gene>
    <name evidence="7" type="ORF">AKO1_013720</name>
</gene>
<dbReference type="InterPro" id="IPR028939">
    <property type="entry name" value="P5C_Rdtase_cat_N"/>
</dbReference>
<feature type="binding site" evidence="4">
    <location>
        <position position="65"/>
    </location>
    <ligand>
        <name>NADPH</name>
        <dbReference type="ChEBI" id="CHEBI:57783"/>
    </ligand>
</feature>
<dbReference type="SUPFAM" id="SSF48179">
    <property type="entry name" value="6-phosphogluconate dehydrogenase C-terminal domain-like"/>
    <property type="match status" value="1"/>
</dbReference>
<dbReference type="GO" id="GO:0004735">
    <property type="term" value="F:pyrroline-5-carboxylate reductase activity"/>
    <property type="evidence" value="ECO:0007669"/>
    <property type="project" value="InterPro"/>
</dbReference>
<dbReference type="NCBIfam" id="TIGR00112">
    <property type="entry name" value="proC"/>
    <property type="match status" value="1"/>
</dbReference>
<evidence type="ECO:0000256" key="1">
    <source>
        <dbReference type="ARBA" id="ARBA00005525"/>
    </source>
</evidence>
<feature type="domain" description="Pyrroline-5-carboxylate reductase dimerisation" evidence="6">
    <location>
        <begin position="173"/>
        <end position="277"/>
    </location>
</feature>
<sequence length="286" mass="29837">MSLSNVRLGLIGAGAMSSAIIRGLIDADIMKPNQITATDLNGAALKALSDIKVNVINTAEDKSGNQNLVANSDVVILAVKPQVVDTVLSDIKGKFSDKNAPLIISIAAGIQVEAFAKHLPKHARLVRVMPNVNCMIGEAASAYCLALDAKKGTDDVLTETIFSSVGKIVQVTEKLLDAVTGLSGSGPAYVFQFIEALSDGGVRSGLPRDVATLLAAQTVYGSAKMVLQGKYYTGQLKDMVTSPGGTTIAGLHALEQGGMRGIIMNAVYSATNRSEELGKPLIPSKL</sequence>
<dbReference type="InterPro" id="IPR000304">
    <property type="entry name" value="Pyrroline-COOH_reductase"/>
</dbReference>
<dbReference type="InterPro" id="IPR036291">
    <property type="entry name" value="NAD(P)-bd_dom_sf"/>
</dbReference>
<dbReference type="EMBL" id="JAOPGA020001528">
    <property type="protein sequence ID" value="KAL0489190.1"/>
    <property type="molecule type" value="Genomic_DNA"/>
</dbReference>
<evidence type="ECO:0000256" key="2">
    <source>
        <dbReference type="ARBA" id="ARBA00022857"/>
    </source>
</evidence>
<comment type="caution">
    <text evidence="7">The sequence shown here is derived from an EMBL/GenBank/DDBJ whole genome shotgun (WGS) entry which is preliminary data.</text>
</comment>
<dbReference type="Proteomes" id="UP001431209">
    <property type="component" value="Unassembled WGS sequence"/>
</dbReference>
<protein>
    <submittedName>
        <fullName evidence="7">Pyrroline-5-carboxylate reductase ProC</fullName>
    </submittedName>
</protein>
<organism evidence="7 8">
    <name type="scientific">Acrasis kona</name>
    <dbReference type="NCBI Taxonomy" id="1008807"/>
    <lineage>
        <taxon>Eukaryota</taxon>
        <taxon>Discoba</taxon>
        <taxon>Heterolobosea</taxon>
        <taxon>Tetramitia</taxon>
        <taxon>Eutetramitia</taxon>
        <taxon>Acrasidae</taxon>
        <taxon>Acrasis</taxon>
    </lineage>
</organism>
<proteinExistence type="inferred from homology"/>
<evidence type="ECO:0000259" key="6">
    <source>
        <dbReference type="Pfam" id="PF14748"/>
    </source>
</evidence>
<evidence type="ECO:0000256" key="3">
    <source>
        <dbReference type="ARBA" id="ARBA00023002"/>
    </source>
</evidence>
<evidence type="ECO:0000256" key="4">
    <source>
        <dbReference type="PIRSR" id="PIRSR000193-1"/>
    </source>
</evidence>
<dbReference type="PIRSF" id="PIRSF000193">
    <property type="entry name" value="Pyrrol-5-carb_rd"/>
    <property type="match status" value="1"/>
</dbReference>
<dbReference type="GO" id="GO:0055129">
    <property type="term" value="P:L-proline biosynthetic process"/>
    <property type="evidence" value="ECO:0007669"/>
    <property type="project" value="TreeGrafter"/>
</dbReference>
<accession>A0AAW2ZI94</accession>
<dbReference type="InterPro" id="IPR008927">
    <property type="entry name" value="6-PGluconate_DH-like_C_sf"/>
</dbReference>
<dbReference type="Pfam" id="PF03807">
    <property type="entry name" value="F420_oxidored"/>
    <property type="match status" value="1"/>
</dbReference>
<evidence type="ECO:0000259" key="5">
    <source>
        <dbReference type="Pfam" id="PF03807"/>
    </source>
</evidence>
<dbReference type="AlphaFoldDB" id="A0AAW2ZI94"/>
<dbReference type="InterPro" id="IPR029036">
    <property type="entry name" value="P5CR_dimer"/>
</dbReference>
<dbReference type="HAMAP" id="MF_01925">
    <property type="entry name" value="P5C_reductase"/>
    <property type="match status" value="1"/>
</dbReference>
<evidence type="ECO:0000313" key="7">
    <source>
        <dbReference type="EMBL" id="KAL0489190.1"/>
    </source>
</evidence>
<dbReference type="Gene3D" id="1.10.3730.10">
    <property type="entry name" value="ProC C-terminal domain-like"/>
    <property type="match status" value="1"/>
</dbReference>
<dbReference type="FunFam" id="1.10.3730.10:FF:000001">
    <property type="entry name" value="Pyrroline-5-carboxylate reductase"/>
    <property type="match status" value="1"/>
</dbReference>
<dbReference type="Pfam" id="PF14748">
    <property type="entry name" value="P5CR_dimer"/>
    <property type="match status" value="1"/>
</dbReference>
<feature type="binding site" evidence="4">
    <location>
        <begin position="11"/>
        <end position="16"/>
    </location>
    <ligand>
        <name>NADP(+)</name>
        <dbReference type="ChEBI" id="CHEBI:58349"/>
    </ligand>
</feature>
<name>A0AAW2ZI94_9EUKA</name>
<feature type="binding site" evidence="4">
    <location>
        <begin position="78"/>
        <end position="81"/>
    </location>
    <ligand>
        <name>NADP(+)</name>
        <dbReference type="ChEBI" id="CHEBI:58349"/>
    </ligand>
</feature>
<comment type="similarity">
    <text evidence="1">Belongs to the pyrroline-5-carboxylate reductase family.</text>
</comment>
<dbReference type="PANTHER" id="PTHR11645:SF0">
    <property type="entry name" value="PYRROLINE-5-CARBOXYLATE REDUCTASE 3"/>
    <property type="match status" value="1"/>
</dbReference>
<reference evidence="7 8" key="1">
    <citation type="submission" date="2024-03" db="EMBL/GenBank/DDBJ databases">
        <title>The Acrasis kona genome and developmental transcriptomes reveal deep origins of eukaryotic multicellular pathways.</title>
        <authorList>
            <person name="Sheikh S."/>
            <person name="Fu C.-J."/>
            <person name="Brown M.W."/>
            <person name="Baldauf S.L."/>
        </authorList>
    </citation>
    <scope>NUCLEOTIDE SEQUENCE [LARGE SCALE GENOMIC DNA]</scope>
    <source>
        <strain evidence="7 8">ATCC MYA-3509</strain>
    </source>
</reference>
<evidence type="ECO:0000313" key="8">
    <source>
        <dbReference type="Proteomes" id="UP001431209"/>
    </source>
</evidence>
<feature type="domain" description="Pyrroline-5-carboxylate reductase catalytic N-terminal" evidence="5">
    <location>
        <begin position="7"/>
        <end position="109"/>
    </location>
</feature>
<keyword evidence="2 4" id="KW-0521">NADP</keyword>
<dbReference type="Gene3D" id="3.40.50.720">
    <property type="entry name" value="NAD(P)-binding Rossmann-like Domain"/>
    <property type="match status" value="1"/>
</dbReference>
<keyword evidence="8" id="KW-1185">Reference proteome</keyword>
<keyword evidence="3" id="KW-0560">Oxidoreductase</keyword>
<dbReference type="SUPFAM" id="SSF51735">
    <property type="entry name" value="NAD(P)-binding Rossmann-fold domains"/>
    <property type="match status" value="1"/>
</dbReference>